<keyword evidence="8 10" id="KW-0333">Golgi apparatus</keyword>
<evidence type="ECO:0000256" key="9">
    <source>
        <dbReference type="ARBA" id="ARBA00023136"/>
    </source>
</evidence>
<evidence type="ECO:0000256" key="1">
    <source>
        <dbReference type="ARBA" id="ARBA00004323"/>
    </source>
</evidence>
<keyword evidence="12" id="KW-1185">Reference proteome</keyword>
<dbReference type="InterPro" id="IPR002659">
    <property type="entry name" value="Glyco_trans_31"/>
</dbReference>
<keyword evidence="7 10" id="KW-1133">Transmembrane helix</keyword>
<evidence type="ECO:0000313" key="12">
    <source>
        <dbReference type="Proteomes" id="UP001642540"/>
    </source>
</evidence>
<dbReference type="Pfam" id="PF01762">
    <property type="entry name" value="Galactosyl_T"/>
    <property type="match status" value="1"/>
</dbReference>
<evidence type="ECO:0000256" key="8">
    <source>
        <dbReference type="ARBA" id="ARBA00023034"/>
    </source>
</evidence>
<comment type="similarity">
    <text evidence="2 10">Belongs to the glycosyltransferase 31 family.</text>
</comment>
<dbReference type="PANTHER" id="PTHR11214">
    <property type="entry name" value="BETA-1,3-N-ACETYLGLUCOSAMINYLTRANSFERASE"/>
    <property type="match status" value="1"/>
</dbReference>
<organism evidence="11 12">
    <name type="scientific">Orchesella dallaii</name>
    <dbReference type="NCBI Taxonomy" id="48710"/>
    <lineage>
        <taxon>Eukaryota</taxon>
        <taxon>Metazoa</taxon>
        <taxon>Ecdysozoa</taxon>
        <taxon>Arthropoda</taxon>
        <taxon>Hexapoda</taxon>
        <taxon>Collembola</taxon>
        <taxon>Entomobryomorpha</taxon>
        <taxon>Entomobryoidea</taxon>
        <taxon>Orchesellidae</taxon>
        <taxon>Orchesellinae</taxon>
        <taxon>Orchesella</taxon>
    </lineage>
</organism>
<protein>
    <recommendedName>
        <fullName evidence="10">Hexosyltransferase</fullName>
        <ecNumber evidence="10">2.4.1.-</ecNumber>
    </recommendedName>
</protein>
<evidence type="ECO:0000313" key="11">
    <source>
        <dbReference type="EMBL" id="CAL8121808.1"/>
    </source>
</evidence>
<evidence type="ECO:0000256" key="10">
    <source>
        <dbReference type="RuleBase" id="RU363063"/>
    </source>
</evidence>
<reference evidence="11 12" key="1">
    <citation type="submission" date="2024-08" db="EMBL/GenBank/DDBJ databases">
        <authorList>
            <person name="Cucini C."/>
            <person name="Frati F."/>
        </authorList>
    </citation>
    <scope>NUCLEOTIDE SEQUENCE [LARGE SCALE GENOMIC DNA]</scope>
</reference>
<dbReference type="EC" id="2.4.1.-" evidence="10"/>
<evidence type="ECO:0000256" key="2">
    <source>
        <dbReference type="ARBA" id="ARBA00008661"/>
    </source>
</evidence>
<proteinExistence type="inferred from homology"/>
<dbReference type="Gene3D" id="3.90.550.50">
    <property type="match status" value="1"/>
</dbReference>
<keyword evidence="6 10" id="KW-0735">Signal-anchor</keyword>
<feature type="transmembrane region" description="Helical" evidence="10">
    <location>
        <begin position="43"/>
        <end position="61"/>
    </location>
</feature>
<evidence type="ECO:0000256" key="3">
    <source>
        <dbReference type="ARBA" id="ARBA00022676"/>
    </source>
</evidence>
<name>A0ABP1R9X2_9HEXA</name>
<keyword evidence="9 10" id="KW-0472">Membrane</keyword>
<gene>
    <name evidence="11" type="ORF">ODALV1_LOCUS19548</name>
</gene>
<keyword evidence="3 10" id="KW-0328">Glycosyltransferase</keyword>
<evidence type="ECO:0000256" key="7">
    <source>
        <dbReference type="ARBA" id="ARBA00022989"/>
    </source>
</evidence>
<sequence length="440" mass="51838">MFPHLPVHRMVIVTANTKLPGYSNVSSQNNLRSIGKKNLRKRFMHLVICLLFLSLIFKFLIEISYHEKLAVKNFHKSFRIKKHEFEQNIDPYQDHLLPADSNSSLYSVEDEILDVEIIDLPSETMLLNITHFKWIRNNESLCQKESLFVKILPVLVHTARNHFVERQAIRNTWASFQNYENWSVRPVFLMGEANPNSVPSIRQSEEEKLDHEHLIHGDIITGSFVDAYKNLTYKHLMGYKWILEHCQNADFVLKTDDDMFVDILQFIDMRNNESRIEDSSNQLQQEEKSSVDMYCYEFKGGIPLRCKGCKWHVSLEEWPEEKFPWYCSGWAYGITVDWINKIYLMSYQTKYFWIDDVFIGILMNMAISFFKTEPSFQSLNSLYTFNNKLYLDMCANQSNDLANATRSFGAVVYIARNQNFSKEMECLWNKTLVDKMSNSF</sequence>
<comment type="caution">
    <text evidence="11">The sequence shown here is derived from an EMBL/GenBank/DDBJ whole genome shotgun (WGS) entry which is preliminary data.</text>
</comment>
<keyword evidence="5 10" id="KW-0812">Transmembrane</keyword>
<dbReference type="Proteomes" id="UP001642540">
    <property type="component" value="Unassembled WGS sequence"/>
</dbReference>
<evidence type="ECO:0000256" key="5">
    <source>
        <dbReference type="ARBA" id="ARBA00022692"/>
    </source>
</evidence>
<evidence type="ECO:0000256" key="6">
    <source>
        <dbReference type="ARBA" id="ARBA00022968"/>
    </source>
</evidence>
<dbReference type="PANTHER" id="PTHR11214:SF376">
    <property type="entry name" value="HEXOSYLTRANSFERASE"/>
    <property type="match status" value="1"/>
</dbReference>
<evidence type="ECO:0000256" key="4">
    <source>
        <dbReference type="ARBA" id="ARBA00022679"/>
    </source>
</evidence>
<dbReference type="EMBL" id="CAXLJM020000066">
    <property type="protein sequence ID" value="CAL8121808.1"/>
    <property type="molecule type" value="Genomic_DNA"/>
</dbReference>
<comment type="subcellular location">
    <subcellularLocation>
        <location evidence="1 10">Golgi apparatus membrane</location>
        <topology evidence="1 10">Single-pass type II membrane protein</topology>
    </subcellularLocation>
</comment>
<keyword evidence="4" id="KW-0808">Transferase</keyword>
<accession>A0ABP1R9X2</accession>